<dbReference type="HOGENOM" id="CLU_521416_0_0_2"/>
<dbReference type="KEGG" id="pog:Pogu_2121"/>
<sequence>MKLAVFVLKSGLKQFGQFRRGYEFAYLDSQRLIPERVLQKKDEYEEVVIVDSTAASGITLLKAKARLEGMGFRNVKLAAHPATKHAKALVDIPLPRQEPVGGSVFVSGLPGAGKSAFAYGLAQALGAHYVRWGKEVSARFSVGKYGEELARLEAENPFAASERLILDGVFDTEKEFIVVDGAKSLWQVVHVSYATLRPAVPLFVEVPQEVRELIVSVRDMPDDPYDADRKALFSGQLEELREASVVVRLDAKRLDGAAERVFRSLGVDSTIRGYFNPFITKEVLLESWFRAWKKAGNVHSPLVDKWISSLGVKMHRGYVERLRRKGVVVGGDAAEVITLAATAARIIDDILDEHTVRLYSEEGVVEEAWWVRRGIYLAVVDSIALMVKARGAARRLGAEAALVKTFERMVEAVKAELELEVARREPALKDWLKAAEREAAFREFAYGLAGVSPELGYVEGVAAQAKDDLYGATKGGREDTDSRLNRPLFQRVCRRPEEALDGLKKAKSREEVLSALQLCAPR</sequence>
<dbReference type="SUPFAM" id="SSF52540">
    <property type="entry name" value="P-loop containing nucleoside triphosphate hydrolases"/>
    <property type="match status" value="1"/>
</dbReference>
<gene>
    <name evidence="1" type="ordered locus">Pogu_2121</name>
</gene>
<dbReference type="eggNOG" id="arCOG01727">
    <property type="taxonomic scope" value="Archaea"/>
</dbReference>
<dbReference type="eggNOG" id="arCOG00067">
    <property type="taxonomic scope" value="Archaea"/>
</dbReference>
<organism evidence="1 2">
    <name type="scientific">Pyrobaculum oguniense (strain DSM 13380 / JCM 10595 / TE7)</name>
    <dbReference type="NCBI Taxonomy" id="698757"/>
    <lineage>
        <taxon>Archaea</taxon>
        <taxon>Thermoproteota</taxon>
        <taxon>Thermoprotei</taxon>
        <taxon>Thermoproteales</taxon>
        <taxon>Thermoproteaceae</taxon>
        <taxon>Pyrobaculum</taxon>
    </lineage>
</organism>
<dbReference type="EMBL" id="CP003316">
    <property type="protein sequence ID" value="AFA40148.1"/>
    <property type="molecule type" value="Genomic_DNA"/>
</dbReference>
<dbReference type="STRING" id="698757.Pogu_2121"/>
<evidence type="ECO:0000313" key="1">
    <source>
        <dbReference type="EMBL" id="AFA40148.1"/>
    </source>
</evidence>
<dbReference type="Gene3D" id="3.40.50.300">
    <property type="entry name" value="P-loop containing nucleotide triphosphate hydrolases"/>
    <property type="match status" value="1"/>
</dbReference>
<dbReference type="CDD" id="cd00385">
    <property type="entry name" value="Isoprenoid_Biosyn_C1"/>
    <property type="match status" value="1"/>
</dbReference>
<protein>
    <submittedName>
        <fullName evidence="1">Uncharacterized protein</fullName>
    </submittedName>
</protein>
<name>H6QCV2_PYROT</name>
<dbReference type="eggNOG" id="arCOG01045">
    <property type="taxonomic scope" value="Archaea"/>
</dbReference>
<keyword evidence="2" id="KW-1185">Reference proteome</keyword>
<evidence type="ECO:0000313" key="2">
    <source>
        <dbReference type="Proteomes" id="UP000009062"/>
    </source>
</evidence>
<dbReference type="AlphaFoldDB" id="H6QCV2"/>
<reference evidence="1 2" key="1">
    <citation type="journal article" date="2012" name="Stand. Genomic Sci.">
        <title>Complete genome sequence of Pyrobaculum oguniense.</title>
        <authorList>
            <person name="Bernick D.L."/>
            <person name="Karplus K."/>
            <person name="Lui L.M."/>
            <person name="Coker J.K."/>
            <person name="Murphy J.N."/>
            <person name="Chan P.P."/>
            <person name="Cozen A.E."/>
            <person name="Lowe T.M."/>
        </authorList>
    </citation>
    <scope>NUCLEOTIDE SEQUENCE [LARGE SCALE GENOMIC DNA]</scope>
    <source>
        <strain evidence="1 2">TE7</strain>
    </source>
</reference>
<accession>H6QCV2</accession>
<dbReference type="Proteomes" id="UP000009062">
    <property type="component" value="Chromosome"/>
</dbReference>
<dbReference type="InterPro" id="IPR027417">
    <property type="entry name" value="P-loop_NTPase"/>
</dbReference>
<proteinExistence type="predicted"/>